<dbReference type="VEuPathDB" id="AmoebaDB:EHI_008400"/>
<comment type="caution">
    <text evidence="1">The sequence shown here is derived from an EMBL/GenBank/DDBJ whole genome shotgun (WGS) entry which is preliminary data.</text>
</comment>
<proteinExistence type="predicted"/>
<gene>
    <name evidence="1" type="ORF">CL6EHI_008400</name>
</gene>
<organism evidence="1 2">
    <name type="scientific">Entamoeba histolytica</name>
    <dbReference type="NCBI Taxonomy" id="5759"/>
    <lineage>
        <taxon>Eukaryota</taxon>
        <taxon>Amoebozoa</taxon>
        <taxon>Evosea</taxon>
        <taxon>Archamoebae</taxon>
        <taxon>Mastigamoebida</taxon>
        <taxon>Entamoebidae</taxon>
        <taxon>Entamoeba</taxon>
    </lineage>
</organism>
<dbReference type="Proteomes" id="UP000078387">
    <property type="component" value="Unassembled WGS sequence"/>
</dbReference>
<name>A0A5K1VJA0_ENTHI</name>
<reference evidence="1 2" key="1">
    <citation type="submission" date="2016-05" db="EMBL/GenBank/DDBJ databases">
        <title>First whole genome sequencing of Entamoeba histolytica HM1:IMSS-clone-6.</title>
        <authorList>
            <person name="Mukherjee Avik.K."/>
            <person name="Izumyama S."/>
            <person name="Nakada-Tsukui K."/>
            <person name="Nozaki T."/>
        </authorList>
    </citation>
    <scope>NUCLEOTIDE SEQUENCE [LARGE SCALE GENOMIC DNA]</scope>
    <source>
        <strain evidence="1 2">HM1:IMSS clone 6</strain>
    </source>
</reference>
<protein>
    <submittedName>
        <fullName evidence="1">Uncharacterized protein</fullName>
    </submittedName>
</protein>
<dbReference type="VEuPathDB" id="AmoebaDB:KM1_067090"/>
<dbReference type="VEuPathDB" id="AmoebaDB:EHI7A_035570"/>
<evidence type="ECO:0000313" key="2">
    <source>
        <dbReference type="Proteomes" id="UP000078387"/>
    </source>
</evidence>
<accession>A0A5K1VJA0</accession>
<evidence type="ECO:0000313" key="1">
    <source>
        <dbReference type="EMBL" id="GAT94710.1"/>
    </source>
</evidence>
<sequence>MSENVNWEEILGMKINELDDKKCKTIVENSNIIQKINEIIHNNLTVCVGQFIYQLASDEKCELLVRTLIPSLLYRVLCSPTPDIMAAFIRVYNERYKHLTKESYNYPFMSNLSVFYKPTVNKSSSKLTKQSLNNLEIIEKQSQLDELLHDVTSLNMSNEEMDLMLAFLIRDFGKLLVNESNCVHQIYLRIIQEIILFYSQKTWNLSQYLTIEVAMTLSYLIDDEDSSLFKEVFSQCMDYAQISNNFSMLLILTQYEEYLTLHTH</sequence>
<dbReference type="OMA" id="NESNCIH"/>
<dbReference type="EMBL" id="BDEQ01000001">
    <property type="protein sequence ID" value="GAT94710.1"/>
    <property type="molecule type" value="Genomic_DNA"/>
</dbReference>
<dbReference type="AlphaFoldDB" id="A0A5K1VJA0"/>